<evidence type="ECO:0000256" key="2">
    <source>
        <dbReference type="ARBA" id="ARBA00022448"/>
    </source>
</evidence>
<feature type="transmembrane region" description="Helical" evidence="7">
    <location>
        <begin position="136"/>
        <end position="154"/>
    </location>
</feature>
<evidence type="ECO:0000256" key="4">
    <source>
        <dbReference type="ARBA" id="ARBA00022692"/>
    </source>
</evidence>
<evidence type="ECO:0000256" key="6">
    <source>
        <dbReference type="ARBA" id="ARBA00023136"/>
    </source>
</evidence>
<keyword evidence="6 7" id="KW-0472">Membrane</keyword>
<dbReference type="RefSeq" id="WP_191729320.1">
    <property type="nucleotide sequence ID" value="NZ_JACSQJ010000004.1"/>
</dbReference>
<keyword evidence="3" id="KW-1003">Cell membrane</keyword>
<evidence type="ECO:0000256" key="1">
    <source>
        <dbReference type="ARBA" id="ARBA00004651"/>
    </source>
</evidence>
<evidence type="ECO:0000256" key="5">
    <source>
        <dbReference type="ARBA" id="ARBA00022989"/>
    </source>
</evidence>
<feature type="transmembrane region" description="Helical" evidence="7">
    <location>
        <begin position="7"/>
        <end position="27"/>
    </location>
</feature>
<feature type="transmembrane region" description="Helical" evidence="7">
    <location>
        <begin position="110"/>
        <end position="129"/>
    </location>
</feature>
<accession>A0ABR8UJX6</accession>
<protein>
    <submittedName>
        <fullName evidence="8">Energy-coupling factor ABC transporter permease</fullName>
    </submittedName>
</protein>
<feature type="transmembrane region" description="Helical" evidence="7">
    <location>
        <begin position="160"/>
        <end position="182"/>
    </location>
</feature>
<feature type="transmembrane region" description="Helical" evidence="7">
    <location>
        <begin position="70"/>
        <end position="98"/>
    </location>
</feature>
<name>A0ABR8UJX6_9GAMM</name>
<reference evidence="8 9" key="1">
    <citation type="submission" date="2020-08" db="EMBL/GenBank/DDBJ databases">
        <title>A Genomic Blueprint of the Chicken Gut Microbiome.</title>
        <authorList>
            <person name="Gilroy R."/>
            <person name="Ravi A."/>
            <person name="Getino M."/>
            <person name="Pursley I."/>
            <person name="Horton D.L."/>
            <person name="Alikhan N.-F."/>
            <person name="Baker D."/>
            <person name="Gharbi K."/>
            <person name="Hall N."/>
            <person name="Watson M."/>
            <person name="Adriaenssens E.M."/>
            <person name="Foster-Nyarko E."/>
            <person name="Jarju S."/>
            <person name="Secka A."/>
            <person name="Antonio M."/>
            <person name="Oren A."/>
            <person name="Chaudhuri R."/>
            <person name="La Ragione R.M."/>
            <person name="Hildebrand F."/>
            <person name="Pallen M.J."/>
        </authorList>
    </citation>
    <scope>NUCLEOTIDE SEQUENCE [LARGE SCALE GENOMIC DNA]</scope>
    <source>
        <strain evidence="8 9">Sa2BVA3</strain>
    </source>
</reference>
<dbReference type="Proteomes" id="UP000647183">
    <property type="component" value="Unassembled WGS sequence"/>
</dbReference>
<keyword evidence="2" id="KW-0813">Transport</keyword>
<dbReference type="Gene3D" id="1.10.1760.20">
    <property type="match status" value="1"/>
</dbReference>
<evidence type="ECO:0000256" key="7">
    <source>
        <dbReference type="SAM" id="Phobius"/>
    </source>
</evidence>
<comment type="subcellular location">
    <subcellularLocation>
        <location evidence="1">Cell membrane</location>
        <topology evidence="1">Multi-pass membrane protein</topology>
    </subcellularLocation>
</comment>
<evidence type="ECO:0000256" key="3">
    <source>
        <dbReference type="ARBA" id="ARBA00022475"/>
    </source>
</evidence>
<keyword evidence="9" id="KW-1185">Reference proteome</keyword>
<evidence type="ECO:0000313" key="8">
    <source>
        <dbReference type="EMBL" id="MBD7988110.1"/>
    </source>
</evidence>
<gene>
    <name evidence="8" type="ORF">H9645_08715</name>
</gene>
<comment type="caution">
    <text evidence="8">The sequence shown here is derived from an EMBL/GenBank/DDBJ whole genome shotgun (WGS) entry which is preliminary data.</text>
</comment>
<dbReference type="EMBL" id="JACSQJ010000004">
    <property type="protein sequence ID" value="MBD7988110.1"/>
    <property type="molecule type" value="Genomic_DNA"/>
</dbReference>
<sequence>MDVGAGFPGWASVPAWGAAAAVLAMSARGLPLARWRDDPGARAVLVAATLAIMAIRWFNTAALQGVVLHFLGATVATLLFGARVACWVMAAASLAGVLLGTDMEGWAWDFLLTGVVPVAATVAVSLAAMRWVPSNIFTYVMVNAFAAAAVAMAASSLAKAAVAALLGGAVAAYLVATPLLMFGEAFLSGGIMVLVVVYRPQWCASFDDRTYLGPERPM</sequence>
<dbReference type="InterPro" id="IPR002751">
    <property type="entry name" value="CbiM/NikMN"/>
</dbReference>
<dbReference type="Pfam" id="PF01891">
    <property type="entry name" value="CbiM"/>
    <property type="match status" value="1"/>
</dbReference>
<keyword evidence="5 7" id="KW-1133">Transmembrane helix</keyword>
<feature type="transmembrane region" description="Helical" evidence="7">
    <location>
        <begin position="39"/>
        <end position="58"/>
    </location>
</feature>
<proteinExistence type="predicted"/>
<organism evidence="8 9">
    <name type="scientific">Luteimonas colneyensis</name>
    <dbReference type="NCBI Taxonomy" id="2762230"/>
    <lineage>
        <taxon>Bacteria</taxon>
        <taxon>Pseudomonadati</taxon>
        <taxon>Pseudomonadota</taxon>
        <taxon>Gammaproteobacteria</taxon>
        <taxon>Lysobacterales</taxon>
        <taxon>Lysobacteraceae</taxon>
        <taxon>Luteimonas</taxon>
    </lineage>
</organism>
<evidence type="ECO:0000313" key="9">
    <source>
        <dbReference type="Proteomes" id="UP000647183"/>
    </source>
</evidence>
<keyword evidence="4 7" id="KW-0812">Transmembrane</keyword>